<feature type="signal peptide" evidence="3">
    <location>
        <begin position="1"/>
        <end position="24"/>
    </location>
</feature>
<evidence type="ECO:0000256" key="1">
    <source>
        <dbReference type="SAM" id="Coils"/>
    </source>
</evidence>
<sequence length="316" mass="35396">MATTLNPFKAACLVLLLFVTISSQYELDPQVNEADCTTRDCEETHLAVAILLSPEGKVHYLGDVRKYILKSIKGCLENEDRKRFDVDESGLTGLNNWCELTACVEESLTKVDMVTSDVAADRIGKNETASLLGAKTGRLALDPKTIEYDDVPELTLLTTYKSQPLGRMYEATVDLNREPIRVSFRLTIVSAPAHFFRYSLNATNPHAQFCRNFKSLSEASDHFCVIPAKQEESSGSGWFVFLAFLVVLLLIAAVVGLFWYEKKRDQKRNKGENLKRNIVRLRADNQALKEQLGSRDALEKLMVDDGTNVREVGVPL</sequence>
<proteinExistence type="predicted"/>
<name>A0A914URS8_9BILA</name>
<feature type="chain" id="PRO_5037586273" evidence="3">
    <location>
        <begin position="25"/>
        <end position="316"/>
    </location>
</feature>
<keyword evidence="2" id="KW-1133">Transmembrane helix</keyword>
<feature type="transmembrane region" description="Helical" evidence="2">
    <location>
        <begin position="238"/>
        <end position="260"/>
    </location>
</feature>
<dbReference type="AlphaFoldDB" id="A0A914URS8"/>
<dbReference type="Proteomes" id="UP000887566">
    <property type="component" value="Unplaced"/>
</dbReference>
<protein>
    <submittedName>
        <fullName evidence="5">Uncharacterized protein</fullName>
    </submittedName>
</protein>
<evidence type="ECO:0000256" key="2">
    <source>
        <dbReference type="SAM" id="Phobius"/>
    </source>
</evidence>
<keyword evidence="3" id="KW-0732">Signal</keyword>
<organism evidence="4 5">
    <name type="scientific">Plectus sambesii</name>
    <dbReference type="NCBI Taxonomy" id="2011161"/>
    <lineage>
        <taxon>Eukaryota</taxon>
        <taxon>Metazoa</taxon>
        <taxon>Ecdysozoa</taxon>
        <taxon>Nematoda</taxon>
        <taxon>Chromadorea</taxon>
        <taxon>Plectida</taxon>
        <taxon>Plectina</taxon>
        <taxon>Plectoidea</taxon>
        <taxon>Plectidae</taxon>
        <taxon>Plectus</taxon>
    </lineage>
</organism>
<evidence type="ECO:0000313" key="4">
    <source>
        <dbReference type="Proteomes" id="UP000887566"/>
    </source>
</evidence>
<dbReference type="WBParaSite" id="PSAMB.scaffold1208size34297.g11715.t1">
    <property type="protein sequence ID" value="PSAMB.scaffold1208size34297.g11715.t1"/>
    <property type="gene ID" value="PSAMB.scaffold1208size34297.g11715"/>
</dbReference>
<evidence type="ECO:0000256" key="3">
    <source>
        <dbReference type="SAM" id="SignalP"/>
    </source>
</evidence>
<keyword evidence="2" id="KW-0812">Transmembrane</keyword>
<keyword evidence="1" id="KW-0175">Coiled coil</keyword>
<accession>A0A914URS8</accession>
<reference evidence="5" key="1">
    <citation type="submission" date="2022-11" db="UniProtKB">
        <authorList>
            <consortium name="WormBaseParasite"/>
        </authorList>
    </citation>
    <scope>IDENTIFICATION</scope>
</reference>
<keyword evidence="4" id="KW-1185">Reference proteome</keyword>
<feature type="coiled-coil region" evidence="1">
    <location>
        <begin position="264"/>
        <end position="291"/>
    </location>
</feature>
<keyword evidence="2" id="KW-0472">Membrane</keyword>
<evidence type="ECO:0000313" key="5">
    <source>
        <dbReference type="WBParaSite" id="PSAMB.scaffold1208size34297.g11715.t1"/>
    </source>
</evidence>